<reference evidence="1" key="1">
    <citation type="submission" date="2021-06" db="EMBL/GenBank/DDBJ databases">
        <authorList>
            <person name="Kallberg Y."/>
            <person name="Tangrot J."/>
            <person name="Rosling A."/>
        </authorList>
    </citation>
    <scope>NUCLEOTIDE SEQUENCE</scope>
    <source>
        <strain evidence="1">BR232B</strain>
    </source>
</reference>
<sequence length="120" mass="13908">MANKLNLAIDAERHIFMQVICRVVTVVQIPQNIKNSPQLKETCQLKTTAAQRHQLKDTRHTSLPDLFSLQTQWAIFDVVECVYLSIQSSCLNDQHLFSETQKTFNKLDKKQRKAYNECLS</sequence>
<dbReference type="EMBL" id="CAJVPI010000756">
    <property type="protein sequence ID" value="CAG8569382.1"/>
    <property type="molecule type" value="Genomic_DNA"/>
</dbReference>
<name>A0A9N9BMD4_9GLOM</name>
<accession>A0A9N9BMD4</accession>
<dbReference type="Proteomes" id="UP000789739">
    <property type="component" value="Unassembled WGS sequence"/>
</dbReference>
<evidence type="ECO:0000313" key="2">
    <source>
        <dbReference type="Proteomes" id="UP000789739"/>
    </source>
</evidence>
<organism evidence="1 2">
    <name type="scientific">Paraglomus brasilianum</name>
    <dbReference type="NCBI Taxonomy" id="144538"/>
    <lineage>
        <taxon>Eukaryota</taxon>
        <taxon>Fungi</taxon>
        <taxon>Fungi incertae sedis</taxon>
        <taxon>Mucoromycota</taxon>
        <taxon>Glomeromycotina</taxon>
        <taxon>Glomeromycetes</taxon>
        <taxon>Paraglomerales</taxon>
        <taxon>Paraglomeraceae</taxon>
        <taxon>Paraglomus</taxon>
    </lineage>
</organism>
<evidence type="ECO:0000313" key="1">
    <source>
        <dbReference type="EMBL" id="CAG8569382.1"/>
    </source>
</evidence>
<dbReference type="AlphaFoldDB" id="A0A9N9BMD4"/>
<gene>
    <name evidence="1" type="ORF">PBRASI_LOCUS6016</name>
</gene>
<protein>
    <submittedName>
        <fullName evidence="1">6141_t:CDS:1</fullName>
    </submittedName>
</protein>
<comment type="caution">
    <text evidence="1">The sequence shown here is derived from an EMBL/GenBank/DDBJ whole genome shotgun (WGS) entry which is preliminary data.</text>
</comment>
<keyword evidence="2" id="KW-1185">Reference proteome</keyword>
<proteinExistence type="predicted"/>